<dbReference type="EMBL" id="JBFXLT010000017">
    <property type="protein sequence ID" value="KAL2817655.1"/>
    <property type="molecule type" value="Genomic_DNA"/>
</dbReference>
<evidence type="ECO:0000256" key="2">
    <source>
        <dbReference type="ARBA" id="ARBA00023136"/>
    </source>
</evidence>
<evidence type="ECO:0000313" key="6">
    <source>
        <dbReference type="EMBL" id="KAL2817655.1"/>
    </source>
</evidence>
<organism evidence="6 7">
    <name type="scientific">Aspergillus granulosus</name>
    <dbReference type="NCBI Taxonomy" id="176169"/>
    <lineage>
        <taxon>Eukaryota</taxon>
        <taxon>Fungi</taxon>
        <taxon>Dikarya</taxon>
        <taxon>Ascomycota</taxon>
        <taxon>Pezizomycotina</taxon>
        <taxon>Eurotiomycetes</taxon>
        <taxon>Eurotiomycetidae</taxon>
        <taxon>Eurotiales</taxon>
        <taxon>Aspergillaceae</taxon>
        <taxon>Aspergillus</taxon>
        <taxon>Aspergillus subgen. Nidulantes</taxon>
    </lineage>
</organism>
<accession>A0ABR4HQ88</accession>
<evidence type="ECO:0000256" key="5">
    <source>
        <dbReference type="SAM" id="Phobius"/>
    </source>
</evidence>
<keyword evidence="5" id="KW-1133">Transmembrane helix</keyword>
<dbReference type="PANTHER" id="PTHR12652">
    <property type="entry name" value="PEROXISOMAL BIOGENESIS FACTOR 11"/>
    <property type="match status" value="1"/>
</dbReference>
<dbReference type="Pfam" id="PF05648">
    <property type="entry name" value="PEX11"/>
    <property type="match status" value="1"/>
</dbReference>
<keyword evidence="7" id="KW-1185">Reference proteome</keyword>
<gene>
    <name evidence="6" type="ORF">BJX63DRAFT_385616</name>
</gene>
<keyword evidence="3" id="KW-0576">Peroxisome</keyword>
<comment type="subcellular location">
    <subcellularLocation>
        <location evidence="4">Peroxisome membrane</location>
    </subcellularLocation>
</comment>
<feature type="transmembrane region" description="Helical" evidence="5">
    <location>
        <begin position="132"/>
        <end position="151"/>
    </location>
</feature>
<comment type="caution">
    <text evidence="6">The sequence shown here is derived from an EMBL/GenBank/DDBJ whole genome shotgun (WGS) entry which is preliminary data.</text>
</comment>
<reference evidence="6 7" key="1">
    <citation type="submission" date="2024-07" db="EMBL/GenBank/DDBJ databases">
        <title>Section-level genome sequencing and comparative genomics of Aspergillus sections Usti and Cavernicolus.</title>
        <authorList>
            <consortium name="Lawrence Berkeley National Laboratory"/>
            <person name="Nybo J.L."/>
            <person name="Vesth T.C."/>
            <person name="Theobald S."/>
            <person name="Frisvad J.C."/>
            <person name="Larsen T.O."/>
            <person name="Kjaerboelling I."/>
            <person name="Rothschild-Mancinelli K."/>
            <person name="Lyhne E.K."/>
            <person name="Kogle M.E."/>
            <person name="Barry K."/>
            <person name="Clum A."/>
            <person name="Na H."/>
            <person name="Ledsgaard L."/>
            <person name="Lin J."/>
            <person name="Lipzen A."/>
            <person name="Kuo A."/>
            <person name="Riley R."/>
            <person name="Mondo S."/>
            <person name="Labutti K."/>
            <person name="Haridas S."/>
            <person name="Pangalinan J."/>
            <person name="Salamov A.A."/>
            <person name="Simmons B.A."/>
            <person name="Magnuson J.K."/>
            <person name="Chen J."/>
            <person name="Drula E."/>
            <person name="Henrissat B."/>
            <person name="Wiebenga A."/>
            <person name="Lubbers R.J."/>
            <person name="Gomes A.C."/>
            <person name="Makela M.R."/>
            <person name="Stajich J."/>
            <person name="Grigoriev I.V."/>
            <person name="Mortensen U.H."/>
            <person name="De Vries R.P."/>
            <person name="Baker S.E."/>
            <person name="Andersen M.R."/>
        </authorList>
    </citation>
    <scope>NUCLEOTIDE SEQUENCE [LARGE SCALE GENOMIC DNA]</scope>
    <source>
        <strain evidence="6 7">CBS 588.65</strain>
    </source>
</reference>
<evidence type="ECO:0000256" key="4">
    <source>
        <dbReference type="ARBA" id="ARBA00046271"/>
    </source>
</evidence>
<keyword evidence="1" id="KW-0962">Peroxisome biogenesis</keyword>
<keyword evidence="2 5" id="KW-0472">Membrane</keyword>
<dbReference type="InterPro" id="IPR008733">
    <property type="entry name" value="PEX11"/>
</dbReference>
<dbReference type="Proteomes" id="UP001610334">
    <property type="component" value="Unassembled WGS sequence"/>
</dbReference>
<feature type="transmembrane region" description="Helical" evidence="5">
    <location>
        <begin position="204"/>
        <end position="224"/>
    </location>
</feature>
<evidence type="ECO:0000313" key="7">
    <source>
        <dbReference type="Proteomes" id="UP001610334"/>
    </source>
</evidence>
<keyword evidence="5" id="KW-0812">Transmembrane</keyword>
<evidence type="ECO:0000256" key="1">
    <source>
        <dbReference type="ARBA" id="ARBA00022593"/>
    </source>
</evidence>
<protein>
    <submittedName>
        <fullName evidence="6">Peroxisomal biogenesis factor 11</fullName>
    </submittedName>
</protein>
<evidence type="ECO:0000256" key="3">
    <source>
        <dbReference type="ARBA" id="ARBA00023140"/>
    </source>
</evidence>
<proteinExistence type="predicted"/>
<dbReference type="PANTHER" id="PTHR12652:SF23">
    <property type="entry name" value="MICROBODY (PEROXISOME) PROLIFERATION PROTEIN PEROXIN 11B (EUROFUNG)"/>
    <property type="match status" value="1"/>
</dbReference>
<sequence length="226" mass="24972">MALVTSPIKQLTTFTSQTAGLEKTLRFIQAVSQVVGELSADKTVARQWLTTRDQLALGRRYFRLLDFYGCFERVHTLLAGTSSQGAVLGTMELAEYTFLGLYLLLEDFTILHDMNVYHVSWYRPLLTEANKFWFYAIILSIIRATWDLLFAPAPPTPAKNEKGTAPVALATGPSKSTLVKRIVINVCDLTLPGSFVGWLPVTGLQIGIAMVVSTLLAGHGIWVAQH</sequence>
<name>A0ABR4HQ88_9EURO</name>